<evidence type="ECO:0000313" key="5">
    <source>
        <dbReference type="EMBL" id="ABB38172.1"/>
    </source>
</evidence>
<comment type="similarity">
    <text evidence="1">Belongs to the Skp family.</text>
</comment>
<dbReference type="InterPro" id="IPR024930">
    <property type="entry name" value="Skp_dom_sf"/>
</dbReference>
<dbReference type="GO" id="GO:0005829">
    <property type="term" value="C:cytosol"/>
    <property type="evidence" value="ECO:0007669"/>
    <property type="project" value="TreeGrafter"/>
</dbReference>
<evidence type="ECO:0000256" key="3">
    <source>
        <dbReference type="SAM" id="Coils"/>
    </source>
</evidence>
<dbReference type="Gene3D" id="3.30.910.20">
    <property type="entry name" value="Skp domain"/>
    <property type="match status" value="1"/>
</dbReference>
<dbReference type="PANTHER" id="PTHR35089">
    <property type="entry name" value="CHAPERONE PROTEIN SKP"/>
    <property type="match status" value="1"/>
</dbReference>
<protein>
    <submittedName>
        <fullName evidence="5">Outer membrane chaperone Skp (OmpH)</fullName>
    </submittedName>
</protein>
<dbReference type="AlphaFoldDB" id="Q312H4"/>
<dbReference type="Pfam" id="PF03938">
    <property type="entry name" value="OmpH"/>
    <property type="match status" value="1"/>
</dbReference>
<dbReference type="InterPro" id="IPR005632">
    <property type="entry name" value="Chaperone_Skp"/>
</dbReference>
<dbReference type="Proteomes" id="UP000002710">
    <property type="component" value="Chromosome"/>
</dbReference>
<organism evidence="5 6">
    <name type="scientific">Oleidesulfovibrio alaskensis (strain ATCC BAA-1058 / DSM 17464 / G20)</name>
    <name type="common">Desulfovibrio alaskensis</name>
    <dbReference type="NCBI Taxonomy" id="207559"/>
    <lineage>
        <taxon>Bacteria</taxon>
        <taxon>Pseudomonadati</taxon>
        <taxon>Thermodesulfobacteriota</taxon>
        <taxon>Desulfovibrionia</taxon>
        <taxon>Desulfovibrionales</taxon>
        <taxon>Desulfovibrionaceae</taxon>
        <taxon>Oleidesulfovibrio</taxon>
    </lineage>
</organism>
<dbReference type="RefSeq" id="WP_011367346.1">
    <property type="nucleotide sequence ID" value="NC_007519.1"/>
</dbReference>
<keyword evidence="2 4" id="KW-0732">Signal</keyword>
<dbReference type="GO" id="GO:0051082">
    <property type="term" value="F:unfolded protein binding"/>
    <property type="evidence" value="ECO:0007669"/>
    <property type="project" value="InterPro"/>
</dbReference>
<feature type="chain" id="PRO_5004220004" evidence="4">
    <location>
        <begin position="22"/>
        <end position="177"/>
    </location>
</feature>
<dbReference type="SUPFAM" id="SSF111384">
    <property type="entry name" value="OmpH-like"/>
    <property type="match status" value="1"/>
</dbReference>
<sequence>MRKILLAIIALSLFAAAPAQAAGPQKIGLINLKKLMLESEPAAEAKKKMEESFSAEKKEIDKKSEELKKMSEQLRLQAAALTPEAREDKKVEFVRLKRDLEDQARTFTRKVQSADAQIRQDILTIIAKACNEYGKKNNMAAIYDATNAGVVYANPELDVTAEVMVEVNRIWRAGAKK</sequence>
<accession>Q312H4</accession>
<dbReference type="STRING" id="207559.Dde_1371"/>
<evidence type="ECO:0000313" key="6">
    <source>
        <dbReference type="Proteomes" id="UP000002710"/>
    </source>
</evidence>
<keyword evidence="3" id="KW-0175">Coiled coil</keyword>
<dbReference type="HOGENOM" id="CLU_101388_3_1_7"/>
<evidence type="ECO:0000256" key="1">
    <source>
        <dbReference type="ARBA" id="ARBA00009091"/>
    </source>
</evidence>
<dbReference type="PANTHER" id="PTHR35089:SF1">
    <property type="entry name" value="CHAPERONE PROTEIN SKP"/>
    <property type="match status" value="1"/>
</dbReference>
<keyword evidence="6" id="KW-1185">Reference proteome</keyword>
<evidence type="ECO:0000256" key="2">
    <source>
        <dbReference type="ARBA" id="ARBA00022729"/>
    </source>
</evidence>
<feature type="signal peptide" evidence="4">
    <location>
        <begin position="1"/>
        <end position="21"/>
    </location>
</feature>
<feature type="coiled-coil region" evidence="3">
    <location>
        <begin position="46"/>
        <end position="117"/>
    </location>
</feature>
<dbReference type="KEGG" id="dde:Dde_1371"/>
<dbReference type="EMBL" id="CP000112">
    <property type="protein sequence ID" value="ABB38172.1"/>
    <property type="molecule type" value="Genomic_DNA"/>
</dbReference>
<evidence type="ECO:0000256" key="4">
    <source>
        <dbReference type="SAM" id="SignalP"/>
    </source>
</evidence>
<dbReference type="SMART" id="SM00935">
    <property type="entry name" value="OmpH"/>
    <property type="match status" value="1"/>
</dbReference>
<name>Q312H4_OLEA2</name>
<dbReference type="GO" id="GO:0050821">
    <property type="term" value="P:protein stabilization"/>
    <property type="evidence" value="ECO:0007669"/>
    <property type="project" value="TreeGrafter"/>
</dbReference>
<dbReference type="eggNOG" id="COG2825">
    <property type="taxonomic scope" value="Bacteria"/>
</dbReference>
<reference evidence="5 6" key="1">
    <citation type="journal article" date="2011" name="J. Bacteriol.">
        <title>Complete genome sequence and updated annotation of Desulfovibrio alaskensis G20.</title>
        <authorList>
            <person name="Hauser L.J."/>
            <person name="Land M.L."/>
            <person name="Brown S.D."/>
            <person name="Larimer F."/>
            <person name="Keller K.L."/>
            <person name="Rapp-Giles B.J."/>
            <person name="Price M.N."/>
            <person name="Lin M."/>
            <person name="Bruce D.C."/>
            <person name="Detter J.C."/>
            <person name="Tapia R."/>
            <person name="Han C.S."/>
            <person name="Goodwin L.A."/>
            <person name="Cheng J.F."/>
            <person name="Pitluck S."/>
            <person name="Copeland A."/>
            <person name="Lucas S."/>
            <person name="Nolan M."/>
            <person name="Lapidus A.L."/>
            <person name="Palumbo A.V."/>
            <person name="Wall J.D."/>
        </authorList>
    </citation>
    <scope>NUCLEOTIDE SEQUENCE [LARGE SCALE GENOMIC DNA]</scope>
    <source>
        <strain evidence="6">ATCC BAA 1058 / DSM 17464 / G20</strain>
    </source>
</reference>
<proteinExistence type="inferred from homology"/>
<gene>
    <name evidence="5" type="ordered locus">Dde_1371</name>
</gene>